<feature type="region of interest" description="Disordered" evidence="2">
    <location>
        <begin position="347"/>
        <end position="366"/>
    </location>
</feature>
<feature type="compositionally biased region" description="Acidic residues" evidence="2">
    <location>
        <begin position="969"/>
        <end position="1031"/>
    </location>
</feature>
<feature type="region of interest" description="Disordered" evidence="2">
    <location>
        <begin position="185"/>
        <end position="223"/>
    </location>
</feature>
<evidence type="ECO:0000313" key="4">
    <source>
        <dbReference type="Proteomes" id="UP000541558"/>
    </source>
</evidence>
<feature type="compositionally biased region" description="Low complexity" evidence="2">
    <location>
        <begin position="280"/>
        <end position="298"/>
    </location>
</feature>
<feature type="compositionally biased region" description="Gly residues" evidence="2">
    <location>
        <begin position="746"/>
        <end position="760"/>
    </location>
</feature>
<feature type="compositionally biased region" description="Basic residues" evidence="2">
    <location>
        <begin position="457"/>
        <end position="473"/>
    </location>
</feature>
<dbReference type="Proteomes" id="UP000541558">
    <property type="component" value="Unassembled WGS sequence"/>
</dbReference>
<evidence type="ECO:0000256" key="2">
    <source>
        <dbReference type="SAM" id="MobiDB-lite"/>
    </source>
</evidence>
<feature type="compositionally biased region" description="Low complexity" evidence="2">
    <location>
        <begin position="636"/>
        <end position="647"/>
    </location>
</feature>
<reference evidence="3 4" key="1">
    <citation type="journal article" date="2020" name="ISME J.">
        <title>Uncovering the hidden diversity of litter-decomposition mechanisms in mushroom-forming fungi.</title>
        <authorList>
            <person name="Floudas D."/>
            <person name="Bentzer J."/>
            <person name="Ahren D."/>
            <person name="Johansson T."/>
            <person name="Persson P."/>
            <person name="Tunlid A."/>
        </authorList>
    </citation>
    <scope>NUCLEOTIDE SEQUENCE [LARGE SCALE GENOMIC DNA]</scope>
    <source>
        <strain evidence="3 4">CBS 175.51</strain>
    </source>
</reference>
<dbReference type="PANTHER" id="PTHR13037:SF24">
    <property type="entry name" value="POLYCOMB PROTEIN PCL-RELATED"/>
    <property type="match status" value="1"/>
</dbReference>
<feature type="compositionally biased region" description="Low complexity" evidence="2">
    <location>
        <begin position="96"/>
        <end position="112"/>
    </location>
</feature>
<feature type="region of interest" description="Disordered" evidence="2">
    <location>
        <begin position="275"/>
        <end position="306"/>
    </location>
</feature>
<feature type="region of interest" description="Disordered" evidence="2">
    <location>
        <begin position="855"/>
        <end position="931"/>
    </location>
</feature>
<organism evidence="3 4">
    <name type="scientific">Ephemerocybe angulata</name>
    <dbReference type="NCBI Taxonomy" id="980116"/>
    <lineage>
        <taxon>Eukaryota</taxon>
        <taxon>Fungi</taxon>
        <taxon>Dikarya</taxon>
        <taxon>Basidiomycota</taxon>
        <taxon>Agaricomycotina</taxon>
        <taxon>Agaricomycetes</taxon>
        <taxon>Agaricomycetidae</taxon>
        <taxon>Agaricales</taxon>
        <taxon>Agaricineae</taxon>
        <taxon>Psathyrellaceae</taxon>
        <taxon>Ephemerocybe</taxon>
    </lineage>
</organism>
<protein>
    <submittedName>
        <fullName evidence="3">Uncharacterized protein</fullName>
    </submittedName>
</protein>
<name>A0A8H5C0X2_9AGAR</name>
<feature type="region of interest" description="Disordered" evidence="2">
    <location>
        <begin position="963"/>
        <end position="1044"/>
    </location>
</feature>
<feature type="compositionally biased region" description="Low complexity" evidence="2">
    <location>
        <begin position="855"/>
        <end position="916"/>
    </location>
</feature>
<feature type="region of interest" description="Disordered" evidence="2">
    <location>
        <begin position="570"/>
        <end position="648"/>
    </location>
</feature>
<evidence type="ECO:0000256" key="1">
    <source>
        <dbReference type="ARBA" id="ARBA00022581"/>
    </source>
</evidence>
<feature type="region of interest" description="Disordered" evidence="2">
    <location>
        <begin position="86"/>
        <end position="131"/>
    </location>
</feature>
<accession>A0A8H5C0X2</accession>
<keyword evidence="4" id="KW-1185">Reference proteome</keyword>
<feature type="compositionally biased region" description="Pro residues" evidence="2">
    <location>
        <begin position="7"/>
        <end position="16"/>
    </location>
</feature>
<proteinExistence type="predicted"/>
<dbReference type="AlphaFoldDB" id="A0A8H5C0X2"/>
<feature type="region of interest" description="Disordered" evidence="2">
    <location>
        <begin position="452"/>
        <end position="476"/>
    </location>
</feature>
<keyword evidence="1" id="KW-0945">Host-virus interaction</keyword>
<feature type="compositionally biased region" description="Basic and acidic residues" evidence="2">
    <location>
        <begin position="86"/>
        <end position="95"/>
    </location>
</feature>
<sequence>MWRTLPRPNPAPTPPTRRPHTPTSPTAQESTFLVLLDALATVLASSGHRVAVSTLGSYVCPQNSDGHDERRRRLAIDFIVCGAGEREGSQERRLDSQNTTNSASASATNAQTPASHLQHTSPSTPVSVGEGSDPLALIARQSPSHLFSLRPFLPPSSFGTTRGRVPLLEHAHTINAFLAILSSPTLDSSSPQPPHGPLNGTTRATTTGTTPTPEPMSTPTQTPPWQKFLSTFNRLVEYTTAAHARTLLHRSTTPHSKALIAALCAVPAPSRSNAPIKPHAAVPSSRAGSSSASAHACSGGRPSESGTTAGWTYADRTFLARFLYPLITSYLHQHGVNFAHLERAAKRARHAASAPPGGPSEQDLEKEKAEAEMQLMELHALLIFLLRSEGGYIGRLGAFVRALDALPPSPSSKESLALAQRCTQLTSLGILLRDLLSTSLFSTLFSTHIQPHLSRASPRHPPPHPHPHPHAHPHIIVNGTTDTTAAACLLVAHLHTLVAPLEALGTIQRSTANMRTNCTAEARAPWKVGLSTVIQVPLATSPLHLPSESESVPSPITNSEAMDVKVKAPAIPRDAGGATDVNMKVDPAEPIHTKKDGKGKAREENRDGARKRKRGGSLSDPALPRRRRRPVRRPDFFPSPSSSSPVSILTPGVESHVEMTLSASASTVALLPWREVVREAYKCVYRGSVRGRCAGADEGAEEGEVAVKCLEDLVCEFDVFGGGYVVSRGGRRGDTGVVEGVEGGERSGYGEGEGEGGGGGGEMRWCPEVCLASWLVAHENQPPSQSPPSKLPTPTATLVLDGVWDVPGDVVWGLGGRDALQVGGGGVGLGEGLGVGAEGRVEGRVELDRVFLTSSSSSSSCPASSCPASSTSASSPVSPASSSSSTSSASSSSSSPSAPSSTSAFPPSPLSSKPSPSTSPPGARARAERECALPPWLAPRALQGAQTTLVRLVQAEIGAAWDELAGQDGDAEGDAGGEDAEEASSDLDDEVDLDGDSEDEEEMDAEDGDEEGEEEEDCSALDMSDDDVDPDSEMKDAQEGCARC</sequence>
<feature type="compositionally biased region" description="Low complexity" evidence="2">
    <location>
        <begin position="201"/>
        <end position="223"/>
    </location>
</feature>
<dbReference type="EMBL" id="JAACJK010000111">
    <property type="protein sequence ID" value="KAF5332108.1"/>
    <property type="molecule type" value="Genomic_DNA"/>
</dbReference>
<feature type="compositionally biased region" description="Polar residues" evidence="2">
    <location>
        <begin position="113"/>
        <end position="126"/>
    </location>
</feature>
<feature type="region of interest" description="Disordered" evidence="2">
    <location>
        <begin position="736"/>
        <end position="760"/>
    </location>
</feature>
<dbReference type="PANTHER" id="PTHR13037">
    <property type="entry name" value="FORMIN"/>
    <property type="match status" value="1"/>
</dbReference>
<evidence type="ECO:0000313" key="3">
    <source>
        <dbReference type="EMBL" id="KAF5332108.1"/>
    </source>
</evidence>
<feature type="region of interest" description="Disordered" evidence="2">
    <location>
        <begin position="1"/>
        <end position="26"/>
    </location>
</feature>
<feature type="compositionally biased region" description="Basic and acidic residues" evidence="2">
    <location>
        <begin position="586"/>
        <end position="608"/>
    </location>
</feature>
<comment type="caution">
    <text evidence="3">The sequence shown here is derived from an EMBL/GenBank/DDBJ whole genome shotgun (WGS) entry which is preliminary data.</text>
</comment>
<gene>
    <name evidence="3" type="ORF">D9611_008107</name>
</gene>